<evidence type="ECO:0000256" key="2">
    <source>
        <dbReference type="SAM" id="Phobius"/>
    </source>
</evidence>
<dbReference type="EMBL" id="PUHQ01000094">
    <property type="protein sequence ID" value="KAG0656610.1"/>
    <property type="molecule type" value="Genomic_DNA"/>
</dbReference>
<dbReference type="PANTHER" id="PTHR22696">
    <property type="entry name" value="E3 UBIQUITIN-PROTEIN LIGASE RNF26"/>
    <property type="match status" value="1"/>
</dbReference>
<keyword evidence="4" id="KW-1185">Reference proteome</keyword>
<dbReference type="PANTHER" id="PTHR22696:SF1">
    <property type="entry name" value="E3 UBIQUITIN-PROTEIN LIGASE RNF26"/>
    <property type="match status" value="1"/>
</dbReference>
<evidence type="ECO:0000256" key="1">
    <source>
        <dbReference type="SAM" id="MobiDB-lite"/>
    </source>
</evidence>
<feature type="compositionally biased region" description="Low complexity" evidence="1">
    <location>
        <begin position="783"/>
        <end position="797"/>
    </location>
</feature>
<reference evidence="3 4" key="1">
    <citation type="submission" date="2020-11" db="EMBL/GenBank/DDBJ databases">
        <title>Kefir isolates.</title>
        <authorList>
            <person name="Marcisauskas S."/>
            <person name="Kim Y."/>
            <person name="Blasche S."/>
        </authorList>
    </citation>
    <scope>NUCLEOTIDE SEQUENCE [LARGE SCALE GENOMIC DNA]</scope>
    <source>
        <strain evidence="3 4">KR</strain>
    </source>
</reference>
<keyword evidence="2" id="KW-1133">Transmembrane helix</keyword>
<dbReference type="GO" id="GO:0061630">
    <property type="term" value="F:ubiquitin protein ligase activity"/>
    <property type="evidence" value="ECO:0007669"/>
    <property type="project" value="TreeGrafter"/>
</dbReference>
<keyword evidence="2" id="KW-0812">Transmembrane</keyword>
<accession>A0A9P6VW47</accession>
<name>A0A9P6VW47_RHOMI</name>
<dbReference type="InterPro" id="IPR013083">
    <property type="entry name" value="Znf_RING/FYVE/PHD"/>
</dbReference>
<feature type="transmembrane region" description="Helical" evidence="2">
    <location>
        <begin position="68"/>
        <end position="86"/>
    </location>
</feature>
<organism evidence="3 4">
    <name type="scientific">Rhodotorula mucilaginosa</name>
    <name type="common">Yeast</name>
    <name type="synonym">Rhodotorula rubra</name>
    <dbReference type="NCBI Taxonomy" id="5537"/>
    <lineage>
        <taxon>Eukaryota</taxon>
        <taxon>Fungi</taxon>
        <taxon>Dikarya</taxon>
        <taxon>Basidiomycota</taxon>
        <taxon>Pucciniomycotina</taxon>
        <taxon>Microbotryomycetes</taxon>
        <taxon>Sporidiobolales</taxon>
        <taxon>Sporidiobolaceae</taxon>
        <taxon>Rhodotorula</taxon>
    </lineage>
</organism>
<proteinExistence type="predicted"/>
<feature type="compositionally biased region" description="Acidic residues" evidence="1">
    <location>
        <begin position="675"/>
        <end position="716"/>
    </location>
</feature>
<evidence type="ECO:0000313" key="3">
    <source>
        <dbReference type="EMBL" id="KAG0656610.1"/>
    </source>
</evidence>
<evidence type="ECO:0000313" key="4">
    <source>
        <dbReference type="Proteomes" id="UP000777482"/>
    </source>
</evidence>
<feature type="region of interest" description="Disordered" evidence="1">
    <location>
        <begin position="600"/>
        <end position="719"/>
    </location>
</feature>
<keyword evidence="2" id="KW-0472">Membrane</keyword>
<dbReference type="Gene3D" id="3.30.40.10">
    <property type="entry name" value="Zinc/RING finger domain, C3HC4 (zinc finger)"/>
    <property type="match status" value="1"/>
</dbReference>
<dbReference type="GO" id="GO:0016567">
    <property type="term" value="P:protein ubiquitination"/>
    <property type="evidence" value="ECO:0007669"/>
    <property type="project" value="TreeGrafter"/>
</dbReference>
<feature type="transmembrane region" description="Helical" evidence="2">
    <location>
        <begin position="154"/>
        <end position="176"/>
    </location>
</feature>
<comment type="caution">
    <text evidence="3">The sequence shown here is derived from an EMBL/GenBank/DDBJ whole genome shotgun (WGS) entry which is preliminary data.</text>
</comment>
<feature type="compositionally biased region" description="Low complexity" evidence="1">
    <location>
        <begin position="644"/>
        <end position="653"/>
    </location>
</feature>
<dbReference type="Proteomes" id="UP000777482">
    <property type="component" value="Unassembled WGS sequence"/>
</dbReference>
<dbReference type="OrthoDB" id="66726at2759"/>
<feature type="compositionally biased region" description="Acidic residues" evidence="1">
    <location>
        <begin position="655"/>
        <end position="664"/>
    </location>
</feature>
<sequence>MDSAAAIGFLRSTAERAGSLALAAPRSASAHLARWIMTPAADPTETATATVGTSTTMTTPTPSLPSPVTYLTSAYLVTSLALAFLLHRIHHLVPPRLHPAPGAPMHHQQQHRRVMQPLVQVGCRGPGIALLASAVIALLAQILDPNADANHPALLWQCYLAVCATVTGETFVRALCDDLPHAHHQFNLLSFSFLLHVHSASSSTSGANHSELYTYLLITLGEILALQITYCAPHLPLVNKLDRAYRSRFASSPGVNRSASMRRIYRLPITALCSLVAQYFALRSWSRVFSPRSPTAAAGADHSHSNVGEGPEEFGTVWLNKVPELVLEFIVGTSVALKTLAAVIRGEELSMENLVGPAALTPRPEDDYAVALIKYATHLLSTTRLSGLAHELSPLEILPASVSSSLETLGFLEPPPCDSEECPVHGAENRMAAREADELVRNGGRGQEVVLQRNGEVVFWDLVPLDGHGNPVVVAGAGAGGSSEGSYTLPPPPVPGLTNEIRRVSVESPLGAQVDADGYAADGSWTGNSGAVPSFSPFSRRMAHVEGERKSALWRLVGLCGRIMVYVAWRGWRGVRWAMRGVMARVLGWRREEWELERRWRSEEAREREGDAPSRTTTTTRTRRRRSRSPSTAEAWTAVGAAGSSSSSSSREGIGADEEDDDGGEWLPEGVVSGSEDDGDEWDDDEGEEEEDGDDMPAVETETETEIEAEDEDEDVGGTNPLVLYADLVSQSLPPPRQQSSPSESEGGEDLAPYLLAHHLAPSRAGPLTRRRYRALLLPPSPSSSSSSSQSQQQQQQTTGTDGGIAALSSAIDHRRAQVIELARRQGGGEVDVARWMEEEREKWREGKSRFCVVCTVEERTVVLWPCRCLCLCEACRAALAERTTSAVFDDGAGGAGGSGAGGQLCPTCRTPVQGFSRIFTP</sequence>
<evidence type="ECO:0008006" key="5">
    <source>
        <dbReference type="Google" id="ProtNLM"/>
    </source>
</evidence>
<feature type="compositionally biased region" description="Basic and acidic residues" evidence="1">
    <location>
        <begin position="600"/>
        <end position="612"/>
    </location>
</feature>
<dbReference type="GO" id="GO:0006511">
    <property type="term" value="P:ubiquitin-dependent protein catabolic process"/>
    <property type="evidence" value="ECO:0007669"/>
    <property type="project" value="TreeGrafter"/>
</dbReference>
<feature type="transmembrane region" description="Helical" evidence="2">
    <location>
        <begin position="121"/>
        <end position="142"/>
    </location>
</feature>
<protein>
    <recommendedName>
        <fullName evidence="5">RING-type domain-containing protein</fullName>
    </recommendedName>
</protein>
<dbReference type="Pfam" id="PF13920">
    <property type="entry name" value="zf-C3HC4_3"/>
    <property type="match status" value="1"/>
</dbReference>
<feature type="region of interest" description="Disordered" evidence="1">
    <location>
        <begin position="777"/>
        <end position="803"/>
    </location>
</feature>
<gene>
    <name evidence="3" type="ORF">C6P46_007014</name>
</gene>
<feature type="transmembrane region" description="Helical" evidence="2">
    <location>
        <begin position="264"/>
        <end position="282"/>
    </location>
</feature>
<dbReference type="AlphaFoldDB" id="A0A9P6VW47"/>